<dbReference type="Pfam" id="PF14652">
    <property type="entry name" value="DUF4457"/>
    <property type="match status" value="3"/>
</dbReference>
<dbReference type="InterPro" id="IPR027859">
    <property type="entry name" value="KATNIP_dom"/>
</dbReference>
<keyword evidence="4" id="KW-1185">Reference proteome</keyword>
<feature type="region of interest" description="Disordered" evidence="1">
    <location>
        <begin position="440"/>
        <end position="462"/>
    </location>
</feature>
<comment type="caution">
    <text evidence="3">The sequence shown here is derived from an EMBL/GenBank/DDBJ whole genome shotgun (WGS) entry which is preliminary data.</text>
</comment>
<evidence type="ECO:0000256" key="1">
    <source>
        <dbReference type="SAM" id="MobiDB-lite"/>
    </source>
</evidence>
<dbReference type="EMBL" id="JBHFFA010000003">
    <property type="protein sequence ID" value="KAL2635160.1"/>
    <property type="molecule type" value="Genomic_DNA"/>
</dbReference>
<feature type="region of interest" description="Disordered" evidence="1">
    <location>
        <begin position="1"/>
        <end position="20"/>
    </location>
</feature>
<name>A0ABD1YWX9_9MARC</name>
<feature type="region of interest" description="Disordered" evidence="1">
    <location>
        <begin position="251"/>
        <end position="279"/>
    </location>
</feature>
<feature type="compositionally biased region" description="Polar residues" evidence="1">
    <location>
        <begin position="257"/>
        <end position="267"/>
    </location>
</feature>
<sequence length="1827" mass="205060">MRSFRSIKETNEHGGRKEQERLEKGFDVLLSGANQERIKNQHKRREILRAASIKLKNETRFREVPRGRKNWKKVPGIKIKASDGTKFDVPNPFTEIAPDSTSPTITDRSDYTVSSVSIDEEAPERKREMQIESSGTLGQWDVMENVHCVTSAATPLKDEHFEDALTCPAVDSAFHDSCSWEHSPNRHGDRSPSSQRYEALCWTSTDEVHHDCREDQEFDIIYDVFYQDEAFEPYEACMVTEDLKKHLRERSDENFDQSDNNSLSRSATPPLERAESPEFSSRVNLRSFPSMGTCNSNEEFLSFCRRDLSVLRQSLRELQVGMFQESDNTGLHCVTLEEIQEDVISSRGLPLEKEEDLGPKSLTARSSICQEMLNQQERKVRPLSVARALRPLSSSIIVLGPQNQSDDFKERCPQLTASAELPGPKSVGAQVSENVTGISADDLETPLCGKSNQSIPGPQEPSEGTILELLNAKVQMLDVPQQKYLLRVLDKLERAKMSGSLNLPSMFASLERPGMDLPLMTPELDGAPKTHLLVLRILSTWGNTECVGLVEVELFDVGGTKLDLQASSISLQGCPVSDTSPCDTIFRLLNGIVNTTREKNMWICPLPPAAYPPLEIYIQVPASDIVLGYLKVWNYNQSIGDATKGVREMQVYVDGELIWQGMIAKGCGNRVFDYSTRIPLLDESPLSAATSTTYVHGKCGDQDKELLPSSHLEYQIPGPDVSVPDGALFSVQTSFASSTAEDLLSPRSCCSLTSASFLEDRSLLIVTAESSGEGVPVAEEPGFLRIEGVDECNDVVDALSPSVSDNARTDTNERFVEGDVGQNSGDNLPIWLEGTQTKRDDVYDYASEEEHQNVDKLEGNFGGCQSGYIKCIEVGNDQTYNTLPQGPQYPAFKNDERFSAFCDSDSWFPQELVHPRSMVEEMTVRNDQQTVNTSFLTKEKNICDTNGSSSDFHEEVQENLEDDEINSPGKQRLMFSAFSGLKKVVIRLRLGLRLGGKDEAPTEILTEAADLYSKDDMNFITQPGVGSLNHLLGTLRSTRGPVYGQEIEHEPDGRYADPNLISSRILECVPDSEIRDSWDSLLKFRAVQMSDPHFCSSAVLSEQLDRPAHFSCFFSPNSCESDFVSNLHEPLMTDTVILKSGQQLETSRSSLSEADQLSMAVYAPTGQHENSFRSDACQDVLVNQDTNFQNLRDGTDLFRIPTLPRGRELVVNILSTWGDPHYVGLVGIEMFDDRGQLIKLKDPLRQIRADPPDVNILPGYKNDPRTVDKLVDSVNLTCDDYHVWLTPFTPDAPQHAEAILFTNNEAILEAVENYDKRYHKETEVVLAHETATQRPDTSGSNAAFHSPTLKLEKFNLDTAGPENGDRPVTHAIRFRSSVYDSMLSLAYPGKVEVQSAESRNGKAVGREEMNPVGQVLVLELLETWGDPYYAGLTSIEILDPEGVPYSISKDALTAKPRDLNDIPGCRGDHRTLDKLVDGWNVTTNDQHMWLIPFESAKREHWIRIDLGMPLPVAALKIWNYNKNLDDTCRGVKCLKLFLDEREVSPPGGYLVRKAPGNDKFDFGHVLPLSRPKYNKRDFSQLEKVKCREKSKHKRSQVESICQEYETPLLPCGFIVKLSLLSTWGDQHYMGLNGIELYDETGRLLPLSTYNVHASPSSINELPGLSDTRTIDKLLDGENNTWDDQHMWLTLYDPGKINHIYFVFEQPCMLSVLRIWNYSKTPTRGVYEFELHFDDLLVYKGYLRQAPLLTSRSSNCSVDFSQSIVFTDDENLLQIHKKHTYFRGDIEHTDVVLINDKHVESCAKPCTYNTIESRQRPATGLSGPRRPY</sequence>
<dbReference type="PANTHER" id="PTHR21534:SF0">
    <property type="entry name" value="KATANIN-INTERACTING PROTEIN"/>
    <property type="match status" value="1"/>
</dbReference>
<organism evidence="3 4">
    <name type="scientific">Riccia fluitans</name>
    <dbReference type="NCBI Taxonomy" id="41844"/>
    <lineage>
        <taxon>Eukaryota</taxon>
        <taxon>Viridiplantae</taxon>
        <taxon>Streptophyta</taxon>
        <taxon>Embryophyta</taxon>
        <taxon>Marchantiophyta</taxon>
        <taxon>Marchantiopsida</taxon>
        <taxon>Marchantiidae</taxon>
        <taxon>Marchantiales</taxon>
        <taxon>Ricciaceae</taxon>
        <taxon>Riccia</taxon>
    </lineage>
</organism>
<dbReference type="InterPro" id="IPR026704">
    <property type="entry name" value="KATNIP"/>
</dbReference>
<feature type="domain" description="KATNIP" evidence="2">
    <location>
        <begin position="1418"/>
        <end position="1745"/>
    </location>
</feature>
<proteinExistence type="predicted"/>
<accession>A0ABD1YWX9</accession>
<evidence type="ECO:0000313" key="4">
    <source>
        <dbReference type="Proteomes" id="UP001605036"/>
    </source>
</evidence>
<dbReference type="PANTHER" id="PTHR21534">
    <property type="entry name" value="KATANIN-INTERACTING PROTEIN"/>
    <property type="match status" value="1"/>
</dbReference>
<gene>
    <name evidence="3" type="ORF">R1flu_006639</name>
</gene>
<feature type="domain" description="KATNIP" evidence="2">
    <location>
        <begin position="1185"/>
        <end position="1304"/>
    </location>
</feature>
<feature type="domain" description="KATNIP" evidence="2">
    <location>
        <begin position="535"/>
        <end position="693"/>
    </location>
</feature>
<evidence type="ECO:0000259" key="2">
    <source>
        <dbReference type="Pfam" id="PF14652"/>
    </source>
</evidence>
<protein>
    <recommendedName>
        <fullName evidence="2">KATNIP domain-containing protein</fullName>
    </recommendedName>
</protein>
<dbReference type="Proteomes" id="UP001605036">
    <property type="component" value="Unassembled WGS sequence"/>
</dbReference>
<evidence type="ECO:0000313" key="3">
    <source>
        <dbReference type="EMBL" id="KAL2635160.1"/>
    </source>
</evidence>
<reference evidence="3 4" key="1">
    <citation type="submission" date="2024-09" db="EMBL/GenBank/DDBJ databases">
        <title>Chromosome-scale assembly of Riccia fluitans.</title>
        <authorList>
            <person name="Paukszto L."/>
            <person name="Sawicki J."/>
            <person name="Karawczyk K."/>
            <person name="Piernik-Szablinska J."/>
            <person name="Szczecinska M."/>
            <person name="Mazdziarz M."/>
        </authorList>
    </citation>
    <scope>NUCLEOTIDE SEQUENCE [LARGE SCALE GENOMIC DNA]</scope>
    <source>
        <strain evidence="3">Rf_01</strain>
        <tissue evidence="3">Aerial parts of the thallus</tissue>
    </source>
</reference>